<protein>
    <recommendedName>
        <fullName evidence="7">Ecotin</fullName>
    </recommendedName>
</protein>
<comment type="caution">
    <text evidence="7">Lacks conserved residue(s) required for the propagation of feature annotation.</text>
</comment>
<keyword evidence="9" id="KW-1185">Reference proteome</keyword>
<keyword evidence="3 7" id="KW-0732">Signal</keyword>
<proteinExistence type="inferred from homology"/>
<dbReference type="NCBIfam" id="NF002987">
    <property type="entry name" value="PRK03719.1"/>
    <property type="match status" value="1"/>
</dbReference>
<evidence type="ECO:0000256" key="4">
    <source>
        <dbReference type="ARBA" id="ARBA00022764"/>
    </source>
</evidence>
<evidence type="ECO:0000256" key="3">
    <source>
        <dbReference type="ARBA" id="ARBA00022729"/>
    </source>
</evidence>
<feature type="site" description="Reactive bond" evidence="7">
    <location>
        <begin position="139"/>
        <end position="140"/>
    </location>
</feature>
<evidence type="ECO:0000313" key="9">
    <source>
        <dbReference type="Proteomes" id="UP000009342"/>
    </source>
</evidence>
<evidence type="ECO:0000256" key="1">
    <source>
        <dbReference type="ARBA" id="ARBA00010558"/>
    </source>
</evidence>
<keyword evidence="6" id="KW-1015">Disulfide bond</keyword>
<sequence length="197" mass="22216">MNNMVVIVTVYEIEFSFTVERRKWRKPIMNKISTLMLSLLAAGCISTSACAGKKPAENIAPYPAAEKGMVRQVIQLPERPDESSYKVELMIGQTLDVDCNKHQLGGKFERKTLEGWGYDYYVFEPAKNADGSVMFTSTMMACPDGKKEKKFVTANLGDAGMQNYNSKLPVVVYTPKNIDVKYRLWKAEETFSTAQKQ</sequence>
<dbReference type="InterPro" id="IPR027438">
    <property type="entry name" value="Ecotin_C"/>
</dbReference>
<comment type="caution">
    <text evidence="8">The sequence shown here is derived from an EMBL/GenBank/DDBJ whole genome shotgun (WGS) entry which is preliminary data.</text>
</comment>
<reference evidence="9" key="1">
    <citation type="journal article" date="2012" name="PLoS ONE">
        <title>Comparative analysis of genome sequences covering the seven cronobacter species.</title>
        <authorList>
            <person name="Joseph S."/>
            <person name="Desai P."/>
            <person name="Ji Y."/>
            <person name="Cummings C.A."/>
            <person name="Shih R."/>
            <person name="Degoricija L."/>
            <person name="Rico A."/>
            <person name="Brzoska P."/>
            <person name="Hamby S.E."/>
            <person name="Masood N."/>
            <person name="Hariri S."/>
            <person name="Sonbol H."/>
            <person name="Chuzhanova N."/>
            <person name="McClelland M."/>
            <person name="Furtado M.R."/>
            <person name="Forsythe S.J."/>
        </authorList>
    </citation>
    <scope>NUCLEOTIDE SEQUENCE [LARGE SCALE GENOMIC DNA]</scope>
    <source>
        <strain evidence="9">1210</strain>
    </source>
</reference>
<comment type="subcellular location">
    <subcellularLocation>
        <location evidence="7">Periplasm</location>
    </subcellularLocation>
</comment>
<dbReference type="PANTHER" id="PTHR35890">
    <property type="match status" value="1"/>
</dbReference>
<evidence type="ECO:0000256" key="7">
    <source>
        <dbReference type="HAMAP-Rule" id="MF_00706"/>
    </source>
</evidence>
<comment type="subunit">
    <text evidence="7">Homodimer.</text>
</comment>
<dbReference type="HAMAP" id="MF_00706">
    <property type="entry name" value="Ecotin"/>
    <property type="match status" value="1"/>
</dbReference>
<dbReference type="InterPro" id="IPR023084">
    <property type="entry name" value="Prot_inh_ecotin_gammaproteobac"/>
</dbReference>
<dbReference type="InterPro" id="IPR036198">
    <property type="entry name" value="Ecotin_sf"/>
</dbReference>
<keyword evidence="2 7" id="KW-0646">Protease inhibitor</keyword>
<accession>A0ABM9Q969</accession>
<dbReference type="Gene3D" id="4.10.1230.10">
    <property type="entry name" value="Ecotin, trypsin inhibitor"/>
    <property type="match status" value="1"/>
</dbReference>
<dbReference type="Proteomes" id="UP000009342">
    <property type="component" value="Unassembled WGS sequence"/>
</dbReference>
<keyword evidence="5 7" id="KW-0722">Serine protease inhibitor</keyword>
<dbReference type="InterPro" id="IPR005658">
    <property type="entry name" value="Prot_inh_ecotin"/>
</dbReference>
<evidence type="ECO:0000256" key="5">
    <source>
        <dbReference type="ARBA" id="ARBA00022900"/>
    </source>
</evidence>
<evidence type="ECO:0000256" key="2">
    <source>
        <dbReference type="ARBA" id="ARBA00022690"/>
    </source>
</evidence>
<evidence type="ECO:0000256" key="6">
    <source>
        <dbReference type="ARBA" id="ARBA00023157"/>
    </source>
</evidence>
<dbReference type="Gene3D" id="2.60.40.550">
    <property type="entry name" value="Ecotin"/>
    <property type="match status" value="1"/>
</dbReference>
<comment type="similarity">
    <text evidence="1 7">Belongs to the protease inhibitor I11 (ecotin) family.</text>
</comment>
<dbReference type="SUPFAM" id="SSF49772">
    <property type="entry name" value="Ecotin, trypsin inhibitor"/>
    <property type="match status" value="1"/>
</dbReference>
<comment type="function">
    <text evidence="7">General inhibitor of pancreatic serine proteases: inhibits chymotrypsin, trypsin, elastases, factor X, kallikrein as well as a variety of other proteases.</text>
</comment>
<evidence type="ECO:0000313" key="8">
    <source>
        <dbReference type="EMBL" id="CCJ82055.1"/>
    </source>
</evidence>
<name>A0ABM9Q969_9ENTR</name>
<keyword evidence="4 7" id="KW-0574">Periplasm</keyword>
<dbReference type="Pfam" id="PF03974">
    <property type="entry name" value="Ecotin"/>
    <property type="match status" value="1"/>
</dbReference>
<organism evidence="8 9">
    <name type="scientific">Cronobacter dublinensis 1210</name>
    <dbReference type="NCBI Taxonomy" id="1208656"/>
    <lineage>
        <taxon>Bacteria</taxon>
        <taxon>Pseudomonadati</taxon>
        <taxon>Pseudomonadota</taxon>
        <taxon>Gammaproteobacteria</taxon>
        <taxon>Enterobacterales</taxon>
        <taxon>Enterobacteriaceae</taxon>
        <taxon>Cronobacter</taxon>
    </lineage>
</organism>
<dbReference type="PANTHER" id="PTHR35890:SF3">
    <property type="entry name" value="ECOTIN"/>
    <property type="match status" value="1"/>
</dbReference>
<dbReference type="EMBL" id="CAKZ01000125">
    <property type="protein sequence ID" value="CCJ82055.1"/>
    <property type="molecule type" value="Genomic_DNA"/>
</dbReference>
<gene>
    <name evidence="7" type="primary">eco</name>
    <name evidence="8" type="ORF">BN134_2814</name>
</gene>